<sequence>MFKLIILLSFYINLLQYAEAEHFRGSYMYWRPTGNEREIELYFRVAFVHPFFTVTNTNEDGEDCTPESIRDQTPLDTGLKFKWAVYYEDGSTKKEDVSGGKDAFYTCTDIRNGTSAESRWASGYNRSIIKLPEGDNSLQWIIRQDSCCWTRKLINYESPRNWRMPTLVDLTPRLDLGGVPNSSPKLQGLPIKTVTHKCISFISINAIDDDGDILRCRWTESLLIECKGNCGNPDPGIFTMQNDQCKITVDPRNAKVGLYAVAVIAEDFPRGENEEKAFSKIPYQFIVQIQEKDVDCDDVTTEIDKTCYAVPVDDSSLFRMKLYGRTQNPTIPIRSIDMITQPGMKVSDLKDDGNGRFYVKLKWIVPASMRGKVEQLCYQAVDYNEVAGQEVCVGLYVGGVVPKPIKEISTPSSNTSHVVNPRNHQWKLFFTHPVQLGEDFQRSDVHFLLEDRTVAHSLTLSPENTVISSEEPYFILFDTPEFNLEEKTTYIISLEEGLVFGTEGCRVPSEAAEWAFTTGNYPLEVKTPGPTALTIECFPTSMVVYIEKDVFPGVNTSLLISEDPDCQAIDYNETYLAIHTTYGKCGTYAVVNEDASRVSLINTLYLPRTDQSPSGDEVTRSESYEVRTNCSIPAERASYVEFSTNTSTPVIQRNNVGDFDFSLKMFRDETYESHYGVSDYPVYVDEDTRLYFQAQLFPPSPRRSPFLEECVATPTYDSEGHHRHTIIRDGCPVDKSVDIYDDSPTSTVRFSMKAFSFIGTNLQHSVFVFCKYRYCNPARNCEVNCPDIGTQSDRVQERGSSFVRVEEAAEWTN</sequence>
<evidence type="ECO:0000256" key="1">
    <source>
        <dbReference type="ARBA" id="ARBA00022729"/>
    </source>
</evidence>
<dbReference type="Proteomes" id="UP001152320">
    <property type="component" value="Chromosome 19"/>
</dbReference>
<organism evidence="5 6">
    <name type="scientific">Holothuria leucospilota</name>
    <name type="common">Black long sea cucumber</name>
    <name type="synonym">Mertensiothuria leucospilota</name>
    <dbReference type="NCBI Taxonomy" id="206669"/>
    <lineage>
        <taxon>Eukaryota</taxon>
        <taxon>Metazoa</taxon>
        <taxon>Echinodermata</taxon>
        <taxon>Eleutherozoa</taxon>
        <taxon>Echinozoa</taxon>
        <taxon>Holothuroidea</taxon>
        <taxon>Aspidochirotacea</taxon>
        <taxon>Aspidochirotida</taxon>
        <taxon>Holothuriidae</taxon>
        <taxon>Holothuria</taxon>
    </lineage>
</organism>
<dbReference type="Gene3D" id="2.60.40.3210">
    <property type="entry name" value="Zona pellucida, ZP-N domain"/>
    <property type="match status" value="1"/>
</dbReference>
<dbReference type="OrthoDB" id="10063988at2759"/>
<reference evidence="5" key="1">
    <citation type="submission" date="2021-10" db="EMBL/GenBank/DDBJ databases">
        <title>Tropical sea cucumber genome reveals ecological adaptation and Cuvierian tubules defense mechanism.</title>
        <authorList>
            <person name="Chen T."/>
        </authorList>
    </citation>
    <scope>NUCLEOTIDE SEQUENCE</scope>
    <source>
        <strain evidence="5">Nanhai2018</strain>
        <tissue evidence="5">Muscle</tissue>
    </source>
</reference>
<keyword evidence="2" id="KW-1015">Disulfide bond</keyword>
<evidence type="ECO:0000259" key="4">
    <source>
        <dbReference type="PROSITE" id="PS51034"/>
    </source>
</evidence>
<feature type="chain" id="PRO_5040286633" evidence="3">
    <location>
        <begin position="21"/>
        <end position="813"/>
    </location>
</feature>
<evidence type="ECO:0000313" key="6">
    <source>
        <dbReference type="Proteomes" id="UP001152320"/>
    </source>
</evidence>
<dbReference type="InterPro" id="IPR055355">
    <property type="entry name" value="ZP-C"/>
</dbReference>
<evidence type="ECO:0000256" key="3">
    <source>
        <dbReference type="SAM" id="SignalP"/>
    </source>
</evidence>
<dbReference type="PROSITE" id="PS51034">
    <property type="entry name" value="ZP_2"/>
    <property type="match status" value="1"/>
</dbReference>
<dbReference type="EMBL" id="JAIZAY010000019">
    <property type="protein sequence ID" value="KAJ8023787.1"/>
    <property type="molecule type" value="Genomic_DNA"/>
</dbReference>
<dbReference type="InterPro" id="IPR055356">
    <property type="entry name" value="ZP-N"/>
</dbReference>
<evidence type="ECO:0000313" key="5">
    <source>
        <dbReference type="EMBL" id="KAJ8023787.1"/>
    </source>
</evidence>
<dbReference type="Pfam" id="PF23344">
    <property type="entry name" value="ZP-N"/>
    <property type="match status" value="1"/>
</dbReference>
<dbReference type="AlphaFoldDB" id="A0A9Q0YP47"/>
<protein>
    <submittedName>
        <fullName evidence="5">Zona pellucida sperm-binding protein 4</fullName>
    </submittedName>
</protein>
<dbReference type="InterPro" id="IPR042235">
    <property type="entry name" value="ZP-C_dom"/>
</dbReference>
<feature type="domain" description="ZP" evidence="4">
    <location>
        <begin position="536"/>
        <end position="792"/>
    </location>
</feature>
<dbReference type="Gene3D" id="2.60.40.4100">
    <property type="entry name" value="Zona pellucida, ZP-C domain"/>
    <property type="match status" value="1"/>
</dbReference>
<proteinExistence type="predicted"/>
<keyword evidence="1 3" id="KW-0732">Signal</keyword>
<evidence type="ECO:0000256" key="2">
    <source>
        <dbReference type="ARBA" id="ARBA00023157"/>
    </source>
</evidence>
<gene>
    <name evidence="5" type="ORF">HOLleu_36326</name>
</gene>
<comment type="caution">
    <text evidence="5">The sequence shown here is derived from an EMBL/GenBank/DDBJ whole genome shotgun (WGS) entry which is preliminary data.</text>
</comment>
<dbReference type="PANTHER" id="PTHR14002:SF43">
    <property type="entry name" value="DELTA-LIKE PROTEIN"/>
    <property type="match status" value="1"/>
</dbReference>
<dbReference type="Pfam" id="PF00100">
    <property type="entry name" value="Zona_pellucida"/>
    <property type="match status" value="1"/>
</dbReference>
<dbReference type="SMART" id="SM00241">
    <property type="entry name" value="ZP"/>
    <property type="match status" value="1"/>
</dbReference>
<name>A0A9Q0YP47_HOLLE</name>
<feature type="signal peptide" evidence="3">
    <location>
        <begin position="1"/>
        <end position="20"/>
    </location>
</feature>
<keyword evidence="6" id="KW-1185">Reference proteome</keyword>
<dbReference type="PANTHER" id="PTHR14002">
    <property type="entry name" value="ENDOGLIN/TGF-BETA RECEPTOR TYPE III"/>
    <property type="match status" value="1"/>
</dbReference>
<accession>A0A9Q0YP47</accession>
<dbReference type="InterPro" id="IPR001507">
    <property type="entry name" value="ZP_dom"/>
</dbReference>